<protein>
    <submittedName>
        <fullName evidence="8">HN1</fullName>
    </submittedName>
</protein>
<keyword evidence="6" id="KW-0539">Nucleus</keyword>
<feature type="compositionally biased region" description="Pro residues" evidence="7">
    <location>
        <begin position="155"/>
        <end position="168"/>
    </location>
</feature>
<gene>
    <name evidence="8" type="ORF">Celaphus_00001644</name>
</gene>
<feature type="compositionally biased region" description="Polar residues" evidence="7">
    <location>
        <begin position="112"/>
        <end position="121"/>
    </location>
</feature>
<evidence type="ECO:0000256" key="5">
    <source>
        <dbReference type="ARBA" id="ARBA00022553"/>
    </source>
</evidence>
<comment type="subcellular location">
    <subcellularLocation>
        <location evidence="2">Cytoplasm</location>
    </subcellularLocation>
    <subcellularLocation>
        <location evidence="1">Nucleus</location>
    </subcellularLocation>
</comment>
<dbReference type="GO" id="GO:0005737">
    <property type="term" value="C:cytoplasm"/>
    <property type="evidence" value="ECO:0007669"/>
    <property type="project" value="UniProtKB-SubCell"/>
</dbReference>
<dbReference type="InterPro" id="IPR033335">
    <property type="entry name" value="JUPITER"/>
</dbReference>
<feature type="region of interest" description="Disordered" evidence="7">
    <location>
        <begin position="36"/>
        <end position="184"/>
    </location>
</feature>
<evidence type="ECO:0000256" key="7">
    <source>
        <dbReference type="SAM" id="MobiDB-lite"/>
    </source>
</evidence>
<evidence type="ECO:0000313" key="9">
    <source>
        <dbReference type="Proteomes" id="UP000242450"/>
    </source>
</evidence>
<evidence type="ECO:0000256" key="3">
    <source>
        <dbReference type="ARBA" id="ARBA00008329"/>
    </source>
</evidence>
<keyword evidence="4" id="KW-0963">Cytoplasm</keyword>
<accession>A0A212DA95</accession>
<comment type="caution">
    <text evidence="8">The sequence shown here is derived from an EMBL/GenBank/DDBJ whole genome shotgun (WGS) entry which is preliminary data.</text>
</comment>
<keyword evidence="5" id="KW-0597">Phosphoprotein</keyword>
<name>A0A212DA95_CEREH</name>
<evidence type="ECO:0000256" key="2">
    <source>
        <dbReference type="ARBA" id="ARBA00004496"/>
    </source>
</evidence>
<feature type="compositionally biased region" description="Basic and acidic residues" evidence="7">
    <location>
        <begin position="126"/>
        <end position="138"/>
    </location>
</feature>
<evidence type="ECO:0000256" key="1">
    <source>
        <dbReference type="ARBA" id="ARBA00004123"/>
    </source>
</evidence>
<dbReference type="PANTHER" id="PTHR34930:SF4">
    <property type="entry name" value="JUPITER MICROTUBULE ASSOCIATED HOMOLOG 1"/>
    <property type="match status" value="1"/>
</dbReference>
<evidence type="ECO:0000313" key="8">
    <source>
        <dbReference type="EMBL" id="OWK15170.1"/>
    </source>
</evidence>
<feature type="compositionally biased region" description="Basic and acidic residues" evidence="7">
    <location>
        <begin position="207"/>
        <end position="219"/>
    </location>
</feature>
<evidence type="ECO:0000256" key="6">
    <source>
        <dbReference type="ARBA" id="ARBA00023242"/>
    </source>
</evidence>
<dbReference type="PANTHER" id="PTHR34930">
    <property type="entry name" value="GEO05313P1"/>
    <property type="match status" value="1"/>
</dbReference>
<organism evidence="8 9">
    <name type="scientific">Cervus elaphus hippelaphus</name>
    <name type="common">European red deer</name>
    <dbReference type="NCBI Taxonomy" id="46360"/>
    <lineage>
        <taxon>Eukaryota</taxon>
        <taxon>Metazoa</taxon>
        <taxon>Chordata</taxon>
        <taxon>Craniata</taxon>
        <taxon>Vertebrata</taxon>
        <taxon>Euteleostomi</taxon>
        <taxon>Mammalia</taxon>
        <taxon>Eutheria</taxon>
        <taxon>Laurasiatheria</taxon>
        <taxon>Artiodactyla</taxon>
        <taxon>Ruminantia</taxon>
        <taxon>Pecora</taxon>
        <taxon>Cervidae</taxon>
        <taxon>Cervinae</taxon>
        <taxon>Cervus</taxon>
    </lineage>
</organism>
<comment type="similarity">
    <text evidence="3">Belongs to the JUPITER family.</text>
</comment>
<dbReference type="EMBL" id="MKHE01000005">
    <property type="protein sequence ID" value="OWK15170.1"/>
    <property type="molecule type" value="Genomic_DNA"/>
</dbReference>
<dbReference type="OrthoDB" id="10071234at2759"/>
<dbReference type="AlphaFoldDB" id="A0A212DA95"/>
<proteinExistence type="inferred from homology"/>
<dbReference type="GO" id="GO:0005634">
    <property type="term" value="C:nucleus"/>
    <property type="evidence" value="ECO:0007669"/>
    <property type="project" value="UniProtKB-SubCell"/>
</dbReference>
<dbReference type="Proteomes" id="UP000242450">
    <property type="component" value="Chromosome 5"/>
</dbReference>
<evidence type="ECO:0000256" key="4">
    <source>
        <dbReference type="ARBA" id="ARBA00022490"/>
    </source>
</evidence>
<feature type="region of interest" description="Disordered" evidence="7">
    <location>
        <begin position="197"/>
        <end position="219"/>
    </location>
</feature>
<keyword evidence="9" id="KW-1185">Reference proteome</keyword>
<sequence>MCGQPWGPGQAAQREPFCGAKKTAVEEQCLLGAGVLGDKKQASAVRPRRVLRPPGGGSNFSLGFDEPTEQPVRRNKMASSIFGTPEENPPSWAKSAGAKSSGGREDSESSGPQRRNSSEANSGDFLDLKGEGDIHENVDTDLQASLGQSEAKPVPAAPVPSPVAPAPVPSRRNPPGGKSSLVSTAPRPHAYVWKACGMSPSGALGAHGDKSRLKGEGDIHGERKAKWKLASTAGSENKAGNLLKLSEQTDVTQVEQEV</sequence>
<reference evidence="8 9" key="1">
    <citation type="journal article" date="2018" name="Mol. Genet. Genomics">
        <title>The red deer Cervus elaphus genome CerEla1.0: sequencing, annotating, genes, and chromosomes.</title>
        <authorList>
            <person name="Bana N.A."/>
            <person name="Nyiri A."/>
            <person name="Nagy J."/>
            <person name="Frank K."/>
            <person name="Nagy T."/>
            <person name="Steger V."/>
            <person name="Schiller M."/>
            <person name="Lakatos P."/>
            <person name="Sugar L."/>
            <person name="Horn P."/>
            <person name="Barta E."/>
            <person name="Orosz L."/>
        </authorList>
    </citation>
    <scope>NUCLEOTIDE SEQUENCE [LARGE SCALE GENOMIC DNA]</scope>
    <source>
        <strain evidence="8">Hungarian</strain>
    </source>
</reference>